<name>A0A849SQW1_UNCEI</name>
<proteinExistence type="predicted"/>
<dbReference type="AlphaFoldDB" id="A0A849SQW1"/>
<feature type="domain" description="PatA-like N-terminal" evidence="1">
    <location>
        <begin position="4"/>
        <end position="160"/>
    </location>
</feature>
<dbReference type="InterPro" id="IPR037257">
    <property type="entry name" value="T2SS_E_N_sf"/>
</dbReference>
<dbReference type="InterPro" id="IPR025497">
    <property type="entry name" value="PatA-like_N"/>
</dbReference>
<sequence>MALQGNLRDFSVTEILQLLGTQKKTGCLLLEWNTERARLFVLDGRIVSSREPGMRADDPFLSFLVKAHRLSDEQRRGILSIQRESGRDLEDLLENGRYLEADEMSNYLERQLLDDLMQLVRWENGTYRFDPNSRWPNPPRVRLSMEGALIEAARRVDEEKRYVARFRDPYELLGVRDLPDPDEPLSEEEKEIFGLIDGQHTVAEVVEAAPLSEYEAYEALHRMLEANWLEPGGRRDPGREAPTLLPHVEIQTPARFELGRELAFAGAVIALFFAFQWSSRFVPQSPNPHPSTDVFVQQGMRQVRDVLELYHRESGRYPDNLDVLADDRYLDPSVYQGATRPLRYHRLPNDAGYVLEVAKR</sequence>
<protein>
    <submittedName>
        <fullName evidence="2">DUF4388 domain-containing protein</fullName>
    </submittedName>
</protein>
<dbReference type="EMBL" id="JABFRW010000163">
    <property type="protein sequence ID" value="NOT35014.1"/>
    <property type="molecule type" value="Genomic_DNA"/>
</dbReference>
<dbReference type="PANTHER" id="PTHR36304:SF4">
    <property type="entry name" value="DUF4388 DOMAIN-CONTAINING PROTEIN"/>
    <property type="match status" value="1"/>
</dbReference>
<evidence type="ECO:0000313" key="3">
    <source>
        <dbReference type="Proteomes" id="UP000580839"/>
    </source>
</evidence>
<dbReference type="SUPFAM" id="SSF160246">
    <property type="entry name" value="EspE N-terminal domain-like"/>
    <property type="match status" value="1"/>
</dbReference>
<dbReference type="PANTHER" id="PTHR36304">
    <property type="entry name" value="DOMAIN GTPASE-ACTIVATING PROTEIN, PUTATIVE-RELATED-RELATED"/>
    <property type="match status" value="1"/>
</dbReference>
<gene>
    <name evidence="2" type="ORF">HOP12_12740</name>
</gene>
<accession>A0A849SQW1</accession>
<reference evidence="2 3" key="1">
    <citation type="submission" date="2020-04" db="EMBL/GenBank/DDBJ databases">
        <title>Metagenomic profiling of ammonia- and methane-oxidizing microorganisms in a Dutch drinking water treatment plant.</title>
        <authorList>
            <person name="Poghosyan L."/>
            <person name="Leucker S."/>
        </authorList>
    </citation>
    <scope>NUCLEOTIDE SEQUENCE [LARGE SCALE GENOMIC DNA]</scope>
    <source>
        <strain evidence="2">S-RSF-IL-03</strain>
    </source>
</reference>
<organism evidence="2 3">
    <name type="scientific">Eiseniibacteriota bacterium</name>
    <dbReference type="NCBI Taxonomy" id="2212470"/>
    <lineage>
        <taxon>Bacteria</taxon>
        <taxon>Candidatus Eiseniibacteriota</taxon>
    </lineage>
</organism>
<dbReference type="Pfam" id="PF14332">
    <property type="entry name" value="DUF4388"/>
    <property type="match status" value="1"/>
</dbReference>
<dbReference type="Proteomes" id="UP000580839">
    <property type="component" value="Unassembled WGS sequence"/>
</dbReference>
<evidence type="ECO:0000259" key="1">
    <source>
        <dbReference type="Pfam" id="PF14332"/>
    </source>
</evidence>
<evidence type="ECO:0000313" key="2">
    <source>
        <dbReference type="EMBL" id="NOT35014.1"/>
    </source>
</evidence>
<comment type="caution">
    <text evidence="2">The sequence shown here is derived from an EMBL/GenBank/DDBJ whole genome shotgun (WGS) entry which is preliminary data.</text>
</comment>